<gene>
    <name evidence="4" type="ORF">AY602_09070</name>
</gene>
<dbReference type="RefSeq" id="WP_041627946.1">
    <property type="nucleotide sequence ID" value="NZ_LSZF01000027.1"/>
</dbReference>
<reference evidence="5" key="1">
    <citation type="submission" date="2016-02" db="EMBL/GenBank/DDBJ databases">
        <title>Genomic analyses of a collection of pathogenic Corynebacterium diphtheriae.</title>
        <authorList>
            <person name="Sangal V."/>
            <person name="Titov L."/>
        </authorList>
    </citation>
    <scope>NUCLEOTIDE SEQUENCE [LARGE SCALE GENOMIC DNA]</scope>
    <source>
        <strain evidence="5">1438</strain>
    </source>
</reference>
<organism evidence="4 5">
    <name type="scientific">Corynebacterium diphtheriae bv. mitis</name>
    <dbReference type="NCBI Taxonomy" id="1806053"/>
    <lineage>
        <taxon>Bacteria</taxon>
        <taxon>Bacillati</taxon>
        <taxon>Actinomycetota</taxon>
        <taxon>Actinomycetes</taxon>
        <taxon>Mycobacteriales</taxon>
        <taxon>Corynebacteriaceae</taxon>
        <taxon>Corynebacterium</taxon>
    </lineage>
</organism>
<evidence type="ECO:0000256" key="1">
    <source>
        <dbReference type="ARBA" id="ARBA00022722"/>
    </source>
</evidence>
<protein>
    <submittedName>
        <fullName evidence="4">Ribonuclease</fullName>
    </submittedName>
</protein>
<evidence type="ECO:0000256" key="3">
    <source>
        <dbReference type="SAM" id="MobiDB-lite"/>
    </source>
</evidence>
<dbReference type="Pfam" id="PF00545">
    <property type="entry name" value="Ribonuclease"/>
    <property type="match status" value="1"/>
</dbReference>
<dbReference type="InterPro" id="IPR000026">
    <property type="entry name" value="N1-like"/>
</dbReference>
<accession>A0A854NGV3</accession>
<dbReference type="GO" id="GO:0003723">
    <property type="term" value="F:RNA binding"/>
    <property type="evidence" value="ECO:0007669"/>
    <property type="project" value="InterPro"/>
</dbReference>
<proteinExistence type="predicted"/>
<keyword evidence="1" id="KW-0540">Nuclease</keyword>
<dbReference type="Gene3D" id="3.10.450.30">
    <property type="entry name" value="Microbial ribonucleases"/>
    <property type="match status" value="1"/>
</dbReference>
<keyword evidence="2" id="KW-0378">Hydrolase</keyword>
<sequence>MVLMSGAKSTPYHKKPQSLVAAIAGLAIAVAAGYFGLQPSQDSPEQAPATSAIRPHEDECPVESLPPQVKDTIADITAGGPFDYPDNDGVRFGNYEGHLPRKDRNFYREYTVETPGLRHRGERRIITGGGSKTSPQQWYYTDDHYESFCEIPNAH</sequence>
<evidence type="ECO:0000256" key="2">
    <source>
        <dbReference type="ARBA" id="ARBA00022801"/>
    </source>
</evidence>
<comment type="caution">
    <text evidence="4">The sequence shown here is derived from an EMBL/GenBank/DDBJ whole genome shotgun (WGS) entry which is preliminary data.</text>
</comment>
<evidence type="ECO:0000313" key="4">
    <source>
        <dbReference type="EMBL" id="OWM34081.1"/>
    </source>
</evidence>
<name>A0A854NGV3_CORDP</name>
<dbReference type="SUPFAM" id="SSF53933">
    <property type="entry name" value="Microbial ribonucleases"/>
    <property type="match status" value="1"/>
</dbReference>
<dbReference type="InterPro" id="IPR016191">
    <property type="entry name" value="Ribonuclease/ribotoxin"/>
</dbReference>
<dbReference type="EMBL" id="LSZF01000027">
    <property type="protein sequence ID" value="OWM34081.1"/>
    <property type="molecule type" value="Genomic_DNA"/>
</dbReference>
<dbReference type="Proteomes" id="UP000197692">
    <property type="component" value="Unassembled WGS sequence"/>
</dbReference>
<evidence type="ECO:0000313" key="5">
    <source>
        <dbReference type="Proteomes" id="UP000197692"/>
    </source>
</evidence>
<dbReference type="GO" id="GO:0004521">
    <property type="term" value="F:RNA endonuclease activity"/>
    <property type="evidence" value="ECO:0007669"/>
    <property type="project" value="InterPro"/>
</dbReference>
<feature type="region of interest" description="Disordered" evidence="3">
    <location>
        <begin position="40"/>
        <end position="65"/>
    </location>
</feature>
<dbReference type="AlphaFoldDB" id="A0A854NGV3"/>
<dbReference type="GO" id="GO:0016787">
    <property type="term" value="F:hydrolase activity"/>
    <property type="evidence" value="ECO:0007669"/>
    <property type="project" value="UniProtKB-KW"/>
</dbReference>